<feature type="transmembrane region" description="Helical" evidence="1">
    <location>
        <begin position="71"/>
        <end position="91"/>
    </location>
</feature>
<organism evidence="2 3">
    <name type="scientific">Naegleria fowleri</name>
    <name type="common">Brain eating amoeba</name>
    <dbReference type="NCBI Taxonomy" id="5763"/>
    <lineage>
        <taxon>Eukaryota</taxon>
        <taxon>Discoba</taxon>
        <taxon>Heterolobosea</taxon>
        <taxon>Tetramitia</taxon>
        <taxon>Eutetramitia</taxon>
        <taxon>Vahlkampfiidae</taxon>
        <taxon>Naegleria</taxon>
    </lineage>
</organism>
<dbReference type="OrthoDB" id="6020543at2759"/>
<dbReference type="SUPFAM" id="SSF53474">
    <property type="entry name" value="alpha/beta-Hydrolases"/>
    <property type="match status" value="1"/>
</dbReference>
<keyword evidence="1" id="KW-1133">Transmembrane helix</keyword>
<name>A0A6A5C303_NAEFO</name>
<dbReference type="VEuPathDB" id="AmoebaDB:NF0100080"/>
<evidence type="ECO:0000256" key="1">
    <source>
        <dbReference type="SAM" id="Phobius"/>
    </source>
</evidence>
<dbReference type="PANTHER" id="PTHR42972">
    <property type="entry name" value="TOL-PAL SYSTEM PROTEIN TOLB"/>
    <property type="match status" value="1"/>
</dbReference>
<dbReference type="OMA" id="GNDCPAN"/>
<dbReference type="InterPro" id="IPR029058">
    <property type="entry name" value="AB_hydrolase_fold"/>
</dbReference>
<dbReference type="GeneID" id="68119917"/>
<comment type="caution">
    <text evidence="2">The sequence shown here is derived from an EMBL/GenBank/DDBJ whole genome shotgun (WGS) entry which is preliminary data.</text>
</comment>
<dbReference type="VEuPathDB" id="AmoebaDB:FDP41_012702"/>
<keyword evidence="1" id="KW-0472">Membrane</keyword>
<dbReference type="RefSeq" id="XP_044565627.1">
    <property type="nucleotide sequence ID" value="XM_044703251.1"/>
</dbReference>
<dbReference type="AlphaFoldDB" id="A0A6A5C303"/>
<gene>
    <name evidence="2" type="ORF">FDP41_012702</name>
</gene>
<protein>
    <submittedName>
        <fullName evidence="2">Uncharacterized protein</fullName>
    </submittedName>
</protein>
<sequence length="344" mass="37951">MNSRILYCAVFASLVVLANFLCTVEVVESRKHLNRLPRLNIAKQSFGVSGLSAGAFMAVQFQVAFSKSICGAGVIAGGPFFCSFGNVLIALNQCMRMPEMIDLSLINDIVEGMKLDNLIDDTSNLRNHRMYLFSGLEDVMVVQGVMKKLHQQLTQYFNMSNIVADWNVPAEHAMITNDYGNVCNYLGEPWINNCGLDSAGKVLNVVMGATLKNGSSYVDDNLYTFSQTGNYSALSFDDKGYVYIPTACHGGRVQCAAHLVFHGCNQGARYIGETFVIHSGYLKHAEANNIIMLFPQVKKEGIIEPNPQGCFDWFAYTGLDFATKKGVQMRAIANMMTDLGVQIY</sequence>
<keyword evidence="1" id="KW-0812">Transmembrane</keyword>
<feature type="transmembrane region" description="Helical" evidence="1">
    <location>
        <begin position="6"/>
        <end position="24"/>
    </location>
</feature>
<proteinExistence type="predicted"/>
<dbReference type="EMBL" id="VFQX01000016">
    <property type="protein sequence ID" value="KAF0980914.1"/>
    <property type="molecule type" value="Genomic_DNA"/>
</dbReference>
<evidence type="ECO:0000313" key="2">
    <source>
        <dbReference type="EMBL" id="KAF0980914.1"/>
    </source>
</evidence>
<accession>A0A6A5C303</accession>
<dbReference type="PANTHER" id="PTHR42972:SF8">
    <property type="entry name" value="POLYHYDROXYBUTYRATE DEPOLYMERASE"/>
    <property type="match status" value="1"/>
</dbReference>
<reference evidence="2 3" key="1">
    <citation type="journal article" date="2019" name="Sci. Rep.">
        <title>Nanopore sequencing improves the draft genome of the human pathogenic amoeba Naegleria fowleri.</title>
        <authorList>
            <person name="Liechti N."/>
            <person name="Schurch N."/>
            <person name="Bruggmann R."/>
            <person name="Wittwer M."/>
        </authorList>
    </citation>
    <scope>NUCLEOTIDE SEQUENCE [LARGE SCALE GENOMIC DNA]</scope>
    <source>
        <strain evidence="2 3">ATCC 30894</strain>
    </source>
</reference>
<evidence type="ECO:0000313" key="3">
    <source>
        <dbReference type="Proteomes" id="UP000444721"/>
    </source>
</evidence>
<dbReference type="VEuPathDB" id="AmoebaDB:NfTy_037410"/>
<dbReference type="Proteomes" id="UP000444721">
    <property type="component" value="Unassembled WGS sequence"/>
</dbReference>
<keyword evidence="3" id="KW-1185">Reference proteome</keyword>